<dbReference type="Proteomes" id="UP001196509">
    <property type="component" value="Unassembled WGS sequence"/>
</dbReference>
<feature type="transmembrane region" description="Helical" evidence="6">
    <location>
        <begin position="48"/>
        <end position="71"/>
    </location>
</feature>
<protein>
    <submittedName>
        <fullName evidence="7">LPS export ABC transporter permease LptF</fullName>
    </submittedName>
</protein>
<feature type="transmembrane region" description="Helical" evidence="6">
    <location>
        <begin position="283"/>
        <end position="302"/>
    </location>
</feature>
<sequence>MNLIERYIFRRVLLLTVATLLVTTAIAMITQVLIHVNLMSSTGQSLMTFLRLAGLLIPSMLVVVTPFALMLGASQTLSTMNGDSELPVIEASGGSRMLTAKPILILAMLMSLASLATSLYAEPWANRNLRNLLVEARTDLLSVAVQSGIFHKLQNNLYVHVADKLAGGSLGGIFLSDERDPATELVYYAKYGAFIESEGKNFLVMSDGELHRKIKADGNVSVIKFATYAFDLSLIGDSQSSAAFYYPKERTTAYLFNPDPNDAIYQRRPQNYYSEINRRFSEWLYPVLFALITIYFLGKAHSHRSEQIWSMIFAAAIGFFLRGLGYFVTDKSGRDVIYMILCYAIPAGGIVTFGSLILTNITFRTPQFLIDGATSLAAFAMRIARPLLVRFRLIDSYGGRSAS</sequence>
<evidence type="ECO:0000256" key="3">
    <source>
        <dbReference type="ARBA" id="ARBA00022692"/>
    </source>
</evidence>
<dbReference type="InterPro" id="IPR005495">
    <property type="entry name" value="LptG/LptF_permease"/>
</dbReference>
<proteinExistence type="predicted"/>
<accession>A0AAE3D3G3</accession>
<evidence type="ECO:0000313" key="7">
    <source>
        <dbReference type="EMBL" id="MBW8639638.1"/>
    </source>
</evidence>
<feature type="transmembrane region" description="Helical" evidence="6">
    <location>
        <begin position="12"/>
        <end position="36"/>
    </location>
</feature>
<evidence type="ECO:0000256" key="5">
    <source>
        <dbReference type="ARBA" id="ARBA00023136"/>
    </source>
</evidence>
<reference evidence="7" key="1">
    <citation type="submission" date="2021-08" db="EMBL/GenBank/DDBJ databases">
        <title>Hoeflea bacterium WL0058 sp. nov., isolated from the sediment.</title>
        <authorList>
            <person name="Wang L."/>
            <person name="Zhang D."/>
        </authorList>
    </citation>
    <scope>NUCLEOTIDE SEQUENCE</scope>
    <source>
        <strain evidence="7">WL0058</strain>
    </source>
</reference>
<dbReference type="GO" id="GO:0043190">
    <property type="term" value="C:ATP-binding cassette (ABC) transporter complex"/>
    <property type="evidence" value="ECO:0007669"/>
    <property type="project" value="InterPro"/>
</dbReference>
<dbReference type="AlphaFoldDB" id="A0AAE3D3G3"/>
<dbReference type="RefSeq" id="WP_220230353.1">
    <property type="nucleotide sequence ID" value="NZ_JAICBX010000004.1"/>
</dbReference>
<evidence type="ECO:0000256" key="2">
    <source>
        <dbReference type="ARBA" id="ARBA00022475"/>
    </source>
</evidence>
<dbReference type="Pfam" id="PF03739">
    <property type="entry name" value="LptF_LptG"/>
    <property type="match status" value="1"/>
</dbReference>
<feature type="transmembrane region" description="Helical" evidence="6">
    <location>
        <begin position="308"/>
        <end position="329"/>
    </location>
</feature>
<comment type="subcellular location">
    <subcellularLocation>
        <location evidence="1">Cell membrane</location>
        <topology evidence="1">Multi-pass membrane protein</topology>
    </subcellularLocation>
</comment>
<dbReference type="GO" id="GO:0055085">
    <property type="term" value="P:transmembrane transport"/>
    <property type="evidence" value="ECO:0007669"/>
    <property type="project" value="InterPro"/>
</dbReference>
<evidence type="ECO:0000256" key="1">
    <source>
        <dbReference type="ARBA" id="ARBA00004651"/>
    </source>
</evidence>
<dbReference type="PANTHER" id="PTHR33529">
    <property type="entry name" value="SLR0882 PROTEIN-RELATED"/>
    <property type="match status" value="1"/>
</dbReference>
<keyword evidence="3 6" id="KW-0812">Transmembrane</keyword>
<name>A0AAE3D3G3_9HYPH</name>
<gene>
    <name evidence="7" type="primary">lptF</name>
    <name evidence="7" type="ORF">K1W69_20765</name>
</gene>
<keyword evidence="2" id="KW-1003">Cell membrane</keyword>
<dbReference type="PANTHER" id="PTHR33529:SF6">
    <property type="entry name" value="YJGP_YJGQ FAMILY PERMEASE"/>
    <property type="match status" value="1"/>
</dbReference>
<dbReference type="NCBIfam" id="TIGR04407">
    <property type="entry name" value="LptF_YjgP"/>
    <property type="match status" value="1"/>
</dbReference>
<keyword evidence="4 6" id="KW-1133">Transmembrane helix</keyword>
<dbReference type="GO" id="GO:0015920">
    <property type="term" value="P:lipopolysaccharide transport"/>
    <property type="evidence" value="ECO:0007669"/>
    <property type="project" value="TreeGrafter"/>
</dbReference>
<dbReference type="InterPro" id="IPR030922">
    <property type="entry name" value="LptF"/>
</dbReference>
<evidence type="ECO:0000256" key="6">
    <source>
        <dbReference type="SAM" id="Phobius"/>
    </source>
</evidence>
<organism evidence="7 8">
    <name type="scientific">Flavimaribacter sediminis</name>
    <dbReference type="NCBI Taxonomy" id="2865987"/>
    <lineage>
        <taxon>Bacteria</taxon>
        <taxon>Pseudomonadati</taxon>
        <taxon>Pseudomonadota</taxon>
        <taxon>Alphaproteobacteria</taxon>
        <taxon>Hyphomicrobiales</taxon>
        <taxon>Rhizobiaceae</taxon>
        <taxon>Flavimaribacter</taxon>
    </lineage>
</organism>
<keyword evidence="5 6" id="KW-0472">Membrane</keyword>
<comment type="caution">
    <text evidence="7">The sequence shown here is derived from an EMBL/GenBank/DDBJ whole genome shotgun (WGS) entry which is preliminary data.</text>
</comment>
<evidence type="ECO:0000313" key="8">
    <source>
        <dbReference type="Proteomes" id="UP001196509"/>
    </source>
</evidence>
<dbReference type="EMBL" id="JAICBX010000004">
    <property type="protein sequence ID" value="MBW8639638.1"/>
    <property type="molecule type" value="Genomic_DNA"/>
</dbReference>
<evidence type="ECO:0000256" key="4">
    <source>
        <dbReference type="ARBA" id="ARBA00022989"/>
    </source>
</evidence>
<keyword evidence="8" id="KW-1185">Reference proteome</keyword>
<feature type="transmembrane region" description="Helical" evidence="6">
    <location>
        <begin position="336"/>
        <end position="361"/>
    </location>
</feature>